<name>A0ABX8R419_9ACTN</name>
<reference evidence="4" key="1">
    <citation type="submission" date="2020-07" db="EMBL/GenBank/DDBJ databases">
        <authorList>
            <person name="Tarantini F.S."/>
            <person name="Hong K.W."/>
            <person name="Chan K.G."/>
        </authorList>
    </citation>
    <scope>NUCLEOTIDE SEQUENCE</scope>
    <source>
        <strain evidence="4">32-07</strain>
    </source>
</reference>
<proteinExistence type="inferred from homology"/>
<comment type="similarity">
    <text evidence="2">Belongs to the PqqA family.</text>
</comment>
<keyword evidence="5" id="KW-1185">Reference proteome</keyword>
<evidence type="ECO:0000256" key="3">
    <source>
        <dbReference type="ARBA" id="ARBA00015086"/>
    </source>
</evidence>
<comment type="pathway">
    <text evidence="1">Cofactor biosynthesis; pyrroloquinoline quinone biosynthesis.</text>
</comment>
<accession>A0ABX8R419</accession>
<evidence type="ECO:0000256" key="2">
    <source>
        <dbReference type="ARBA" id="ARBA00009325"/>
    </source>
</evidence>
<evidence type="ECO:0000256" key="1">
    <source>
        <dbReference type="ARBA" id="ARBA00004886"/>
    </source>
</evidence>
<evidence type="ECO:0000313" key="4">
    <source>
        <dbReference type="EMBL" id="QXJ25588.1"/>
    </source>
</evidence>
<evidence type="ECO:0000313" key="5">
    <source>
        <dbReference type="Proteomes" id="UP001049518"/>
    </source>
</evidence>
<dbReference type="NCBIfam" id="TIGR02107">
    <property type="entry name" value="PQQ_syn_pqqA"/>
    <property type="match status" value="1"/>
</dbReference>
<gene>
    <name evidence="4" type="primary">pqqA</name>
    <name evidence="4" type="ORF">AGRA3207_007104</name>
</gene>
<protein>
    <recommendedName>
        <fullName evidence="3">Coenzyme PQQ synthesis protein A</fullName>
    </recommendedName>
</protein>
<dbReference type="InterPro" id="IPR011725">
    <property type="entry name" value="PQQ_synth_PqqA"/>
</dbReference>
<sequence length="36" mass="4052">MTGTTERNDGDTLWVTPDYQIVETSLEVTAYFGVEI</sequence>
<dbReference type="Proteomes" id="UP001049518">
    <property type="component" value="Chromosome"/>
</dbReference>
<dbReference type="RefSeq" id="WP_231331687.1">
    <property type="nucleotide sequence ID" value="NZ_CP059572.1"/>
</dbReference>
<dbReference type="EMBL" id="CP059572">
    <property type="protein sequence ID" value="QXJ25588.1"/>
    <property type="molecule type" value="Genomic_DNA"/>
</dbReference>
<organism evidence="4 5">
    <name type="scientific">Actinomadura graeca</name>
    <dbReference type="NCBI Taxonomy" id="2750812"/>
    <lineage>
        <taxon>Bacteria</taxon>
        <taxon>Bacillati</taxon>
        <taxon>Actinomycetota</taxon>
        <taxon>Actinomycetes</taxon>
        <taxon>Streptosporangiales</taxon>
        <taxon>Thermomonosporaceae</taxon>
        <taxon>Actinomadura</taxon>
    </lineage>
</organism>